<dbReference type="EMBL" id="LAZR01002105">
    <property type="protein sequence ID" value="KKN34432.1"/>
    <property type="molecule type" value="Genomic_DNA"/>
</dbReference>
<keyword evidence="6" id="KW-0677">Repeat</keyword>
<dbReference type="PANTHER" id="PTHR10937:SF0">
    <property type="entry name" value="GLUTAMINE--FRUCTOSE-6-PHOSPHATE TRANSAMINASE (ISOMERIZING)"/>
    <property type="match status" value="1"/>
</dbReference>
<dbReference type="InterPro" id="IPR046348">
    <property type="entry name" value="SIS_dom_sf"/>
</dbReference>
<feature type="domain" description="Glutamine amidotransferase type-2" evidence="8">
    <location>
        <begin position="2"/>
        <end position="233"/>
    </location>
</feature>
<name>A0A0F9QBN0_9ZZZZ</name>
<evidence type="ECO:0000259" key="8">
    <source>
        <dbReference type="PROSITE" id="PS51278"/>
    </source>
</evidence>
<organism evidence="10">
    <name type="scientific">marine sediment metagenome</name>
    <dbReference type="NCBI Taxonomy" id="412755"/>
    <lineage>
        <taxon>unclassified sequences</taxon>
        <taxon>metagenomes</taxon>
        <taxon>ecological metagenomes</taxon>
    </lineage>
</organism>
<proteinExistence type="predicted"/>
<evidence type="ECO:0000256" key="4">
    <source>
        <dbReference type="ARBA" id="ARBA00022576"/>
    </source>
</evidence>
<dbReference type="PROSITE" id="PS51464">
    <property type="entry name" value="SIS"/>
    <property type="match status" value="2"/>
</dbReference>
<dbReference type="PROSITE" id="PS51278">
    <property type="entry name" value="GATASE_TYPE_2"/>
    <property type="match status" value="1"/>
</dbReference>
<evidence type="ECO:0000256" key="7">
    <source>
        <dbReference type="ARBA" id="ARBA00022962"/>
    </source>
</evidence>
<dbReference type="NCBIfam" id="TIGR01135">
    <property type="entry name" value="glmS"/>
    <property type="match status" value="1"/>
</dbReference>
<dbReference type="CDD" id="cd00714">
    <property type="entry name" value="GFAT"/>
    <property type="match status" value="1"/>
</dbReference>
<dbReference type="InterPro" id="IPR001347">
    <property type="entry name" value="SIS_dom"/>
</dbReference>
<dbReference type="GO" id="GO:0097367">
    <property type="term" value="F:carbohydrate derivative binding"/>
    <property type="evidence" value="ECO:0007669"/>
    <property type="project" value="InterPro"/>
</dbReference>
<evidence type="ECO:0000256" key="5">
    <source>
        <dbReference type="ARBA" id="ARBA00022679"/>
    </source>
</evidence>
<dbReference type="FunFam" id="3.60.20.10:FF:000006">
    <property type="entry name" value="Glutamine--fructose-6-phosphate aminotransferase [isomerizing]"/>
    <property type="match status" value="1"/>
</dbReference>
<dbReference type="InterPro" id="IPR017932">
    <property type="entry name" value="GATase_2_dom"/>
</dbReference>
<accession>A0A0F9QBN0</accession>
<dbReference type="GO" id="GO:0006487">
    <property type="term" value="P:protein N-linked glycosylation"/>
    <property type="evidence" value="ECO:0007669"/>
    <property type="project" value="TreeGrafter"/>
</dbReference>
<comment type="catalytic activity">
    <reaction evidence="1">
        <text>D-fructose 6-phosphate + L-glutamine = D-glucosamine 6-phosphate + L-glutamate</text>
        <dbReference type="Rhea" id="RHEA:13237"/>
        <dbReference type="ChEBI" id="CHEBI:29985"/>
        <dbReference type="ChEBI" id="CHEBI:58359"/>
        <dbReference type="ChEBI" id="CHEBI:58725"/>
        <dbReference type="ChEBI" id="CHEBI:61527"/>
        <dbReference type="EC" id="2.6.1.16"/>
    </reaction>
</comment>
<keyword evidence="7" id="KW-0315">Glutamine amidotransferase</keyword>
<feature type="domain" description="SIS" evidence="9">
    <location>
        <begin position="280"/>
        <end position="430"/>
    </location>
</feature>
<dbReference type="CDD" id="cd05008">
    <property type="entry name" value="SIS_GlmS_GlmD_1"/>
    <property type="match status" value="1"/>
</dbReference>
<dbReference type="SUPFAM" id="SSF56235">
    <property type="entry name" value="N-terminal nucleophile aminohydrolases (Ntn hydrolases)"/>
    <property type="match status" value="1"/>
</dbReference>
<dbReference type="AlphaFoldDB" id="A0A0F9QBN0"/>
<dbReference type="Gene3D" id="3.40.50.10490">
    <property type="entry name" value="Glucose-6-phosphate isomerase like protein, domain 1"/>
    <property type="match status" value="2"/>
</dbReference>
<dbReference type="InterPro" id="IPR035466">
    <property type="entry name" value="GlmS/AgaS_SIS"/>
</dbReference>
<dbReference type="NCBIfam" id="NF001484">
    <property type="entry name" value="PRK00331.1"/>
    <property type="match status" value="1"/>
</dbReference>
<keyword evidence="5" id="KW-0808">Transferase</keyword>
<dbReference type="PANTHER" id="PTHR10937">
    <property type="entry name" value="GLUCOSAMINE--FRUCTOSE-6-PHOSPHATE AMINOTRANSFERASE, ISOMERIZING"/>
    <property type="match status" value="1"/>
</dbReference>
<protein>
    <recommendedName>
        <fullName evidence="3">Glutamine--fructose-6-phosphate aminotransferase [isomerizing]</fullName>
        <ecNumber evidence="2">2.6.1.16</ecNumber>
    </recommendedName>
</protein>
<keyword evidence="4" id="KW-0032">Aminotransferase</keyword>
<dbReference type="SUPFAM" id="SSF53697">
    <property type="entry name" value="SIS domain"/>
    <property type="match status" value="1"/>
</dbReference>
<dbReference type="Gene3D" id="3.60.20.10">
    <property type="entry name" value="Glutamine Phosphoribosylpyrophosphate, subunit 1, domain 1"/>
    <property type="match status" value="1"/>
</dbReference>
<dbReference type="InterPro" id="IPR047084">
    <property type="entry name" value="GFAT_N"/>
</dbReference>
<gene>
    <name evidence="10" type="ORF">LCGC14_0793800</name>
</gene>
<evidence type="ECO:0000256" key="1">
    <source>
        <dbReference type="ARBA" id="ARBA00001031"/>
    </source>
</evidence>
<dbReference type="Pfam" id="PF01380">
    <property type="entry name" value="SIS"/>
    <property type="match status" value="2"/>
</dbReference>
<dbReference type="EC" id="2.6.1.16" evidence="2"/>
<dbReference type="InterPro" id="IPR035490">
    <property type="entry name" value="GlmS/FrlB_SIS"/>
</dbReference>
<evidence type="ECO:0000256" key="3">
    <source>
        <dbReference type="ARBA" id="ARBA00016090"/>
    </source>
</evidence>
<dbReference type="GO" id="GO:0004360">
    <property type="term" value="F:glutamine-fructose-6-phosphate transaminase (isomerizing) activity"/>
    <property type="evidence" value="ECO:0007669"/>
    <property type="project" value="UniProtKB-EC"/>
</dbReference>
<comment type="caution">
    <text evidence="10">The sequence shown here is derived from an EMBL/GenBank/DDBJ whole genome shotgun (WGS) entry which is preliminary data.</text>
</comment>
<evidence type="ECO:0000256" key="6">
    <source>
        <dbReference type="ARBA" id="ARBA00022737"/>
    </source>
</evidence>
<reference evidence="10" key="1">
    <citation type="journal article" date="2015" name="Nature">
        <title>Complex archaea that bridge the gap between prokaryotes and eukaryotes.</title>
        <authorList>
            <person name="Spang A."/>
            <person name="Saw J.H."/>
            <person name="Jorgensen S.L."/>
            <person name="Zaremba-Niedzwiedzka K."/>
            <person name="Martijn J."/>
            <person name="Lind A.E."/>
            <person name="van Eijk R."/>
            <person name="Schleper C."/>
            <person name="Guy L."/>
            <person name="Ettema T.J."/>
        </authorList>
    </citation>
    <scope>NUCLEOTIDE SEQUENCE</scope>
</reference>
<evidence type="ECO:0000259" key="9">
    <source>
        <dbReference type="PROSITE" id="PS51464"/>
    </source>
</evidence>
<evidence type="ECO:0000256" key="2">
    <source>
        <dbReference type="ARBA" id="ARBA00012916"/>
    </source>
</evidence>
<dbReference type="Pfam" id="PF13522">
    <property type="entry name" value="GATase_6"/>
    <property type="match status" value="1"/>
</dbReference>
<dbReference type="InterPro" id="IPR029055">
    <property type="entry name" value="Ntn_hydrolases_N"/>
</dbReference>
<evidence type="ECO:0000313" key="10">
    <source>
        <dbReference type="EMBL" id="KKN34432.1"/>
    </source>
</evidence>
<sequence>MCGIFGLVTNQDDINIGKIVYEGIKRLEYRGYDSCGVVSISQNSLTVKKDAGKIDEINKKLRLDEVPADSKLALAHTRWATHGAPTKINSHPHLDCSEKIAVIHNGIIENFISLKRELISKGHEFKSETDTEILSHLIEDNLKSGQDFKNAVINTLRRCEGSFGIAVCNVDHPDTIIAVKRESPLIIGIDENKTTYCASDIPAFLPYTRNCYILDDDEMAILKPGKVEFFNLYDSSSPIKKDIEHIDWSIDAAAKNGYPHFMLKEICEEPKALRNTLKILSEELKNFAKILCDAKTVYITAAGSSFYACLAGKFIITKFLDKYVEAIECSEFQVQLGDALKEDTVIIAVSQSGETIDLVEAIKWAKDKLKGKVTILCITNVVGSSLTRISDHTILTQAGPEIGVAATKTYCTQVLTMGLIALEIAKIRKKLPDSEVEKYNSALVSTPNIIEKLIENHADLIKNVVNSLNKSHNFFFLARGISIATAKEGGLKLKEVACRFIEGYSAAHAKHGPISLVREGFPIIFIAPPDETYKRLTGNVMEFKARGGKIISVVVEDDEIITDLSDMTIRIPQPADKYYSLFSPITFIPALQLLSYYTALKHDLDPDQPLNLAKTVTVH</sequence>
<dbReference type="CDD" id="cd05009">
    <property type="entry name" value="SIS_GlmS_GlmD_2"/>
    <property type="match status" value="1"/>
</dbReference>
<dbReference type="InterPro" id="IPR005855">
    <property type="entry name" value="GFAT"/>
</dbReference>
<feature type="domain" description="SIS" evidence="9">
    <location>
        <begin position="464"/>
        <end position="609"/>
    </location>
</feature>
<dbReference type="GO" id="GO:0006002">
    <property type="term" value="P:fructose 6-phosphate metabolic process"/>
    <property type="evidence" value="ECO:0007669"/>
    <property type="project" value="TreeGrafter"/>
</dbReference>
<dbReference type="GO" id="GO:0006047">
    <property type="term" value="P:UDP-N-acetylglucosamine metabolic process"/>
    <property type="evidence" value="ECO:0007669"/>
    <property type="project" value="TreeGrafter"/>
</dbReference>